<gene>
    <name evidence="4" type="ORF">MSIMFB_00966</name>
</gene>
<dbReference type="FunFam" id="1.20.1260.20:FF:000001">
    <property type="entry name" value="PPE family protein PPE41"/>
    <property type="match status" value="1"/>
</dbReference>
<dbReference type="AlphaFoldDB" id="A0A7Z7IHA9"/>
<organism evidence="4 5">
    <name type="scientific">Mycobacterium simulans</name>
    <dbReference type="NCBI Taxonomy" id="627089"/>
    <lineage>
        <taxon>Bacteria</taxon>
        <taxon>Bacillati</taxon>
        <taxon>Actinomycetota</taxon>
        <taxon>Actinomycetes</taxon>
        <taxon>Mycobacteriales</taxon>
        <taxon>Mycobacteriaceae</taxon>
        <taxon>Mycobacterium</taxon>
    </lineage>
</organism>
<dbReference type="Pfam" id="PF12484">
    <property type="entry name" value="PPE-SVP"/>
    <property type="match status" value="1"/>
</dbReference>
<sequence>MDFGALPPEINSGRMYAGPGSSSMLAAASAWNALACELNSVAASYETIVSELTGEEWLGPASASMAAAIVPFVAWMNATAAGADLAATQARAAATVFETALAAVVPPPLIAANRTQLSSLVATNVLGQNAAAIAANEAEYAEMWAKDALVMYNYGGTSASAATVTPFSSPPEIAGPADVAAAAKAATSTFTGTAHSTLAQVINTVPAMLRTLSSPVANPFKSLQPAKGPLSWLWEICFGTPNFPNSLSGLLTAYGPYASFFYNTEGLPYFSVGMLNSFVQSAKSVGMVGGVAASAVPATKGLAGLSGLLGGGQVSAGLGNAASVGRLSVPPVWGGQLPGFPVGSAPLPVSTVNLSPEAGAGDLLSGMPMGGARAGATGSGPRYGVRPTVMARPPFAG</sequence>
<reference evidence="4 5" key="1">
    <citation type="submission" date="2017-10" db="EMBL/GenBank/DDBJ databases">
        <authorList>
            <consortium name="Urmite Genomes"/>
        </authorList>
    </citation>
    <scope>NUCLEOTIDE SEQUENCE [LARGE SCALE GENOMIC DNA]</scope>
    <source>
        <strain evidence="4 5">FB-527</strain>
    </source>
</reference>
<feature type="domain" description="PPE" evidence="2">
    <location>
        <begin position="2"/>
        <end position="164"/>
    </location>
</feature>
<evidence type="ECO:0000313" key="5">
    <source>
        <dbReference type="Proteomes" id="UP000554965"/>
    </source>
</evidence>
<dbReference type="InterPro" id="IPR000030">
    <property type="entry name" value="PPE_dom"/>
</dbReference>
<accession>A0A7Z7IHA9</accession>
<dbReference type="PANTHER" id="PTHR46766">
    <property type="entry name" value="GLUTAMINE-RICH PROTEIN 2"/>
    <property type="match status" value="1"/>
</dbReference>
<dbReference type="GO" id="GO:0052572">
    <property type="term" value="P:response to host immune response"/>
    <property type="evidence" value="ECO:0007669"/>
    <property type="project" value="TreeGrafter"/>
</dbReference>
<name>A0A7Z7IHA9_9MYCO</name>
<dbReference type="PANTHER" id="PTHR46766:SF1">
    <property type="entry name" value="GLUTAMINE-RICH PROTEIN 2"/>
    <property type="match status" value="1"/>
</dbReference>
<comment type="caution">
    <text evidence="4">The sequence shown here is derived from an EMBL/GenBank/DDBJ whole genome shotgun (WGS) entry which is preliminary data.</text>
</comment>
<proteinExistence type="inferred from homology"/>
<dbReference type="SUPFAM" id="SSF140459">
    <property type="entry name" value="PE/PPE dimer-like"/>
    <property type="match status" value="1"/>
</dbReference>
<feature type="domain" description="PPE family C-terminal" evidence="3">
    <location>
        <begin position="315"/>
        <end position="393"/>
    </location>
</feature>
<keyword evidence="5" id="KW-1185">Reference proteome</keyword>
<evidence type="ECO:0000259" key="2">
    <source>
        <dbReference type="Pfam" id="PF00823"/>
    </source>
</evidence>
<dbReference type="Gene3D" id="1.20.1260.20">
    <property type="entry name" value="PPE superfamily"/>
    <property type="match status" value="1"/>
</dbReference>
<protein>
    <submittedName>
        <fullName evidence="4">PPE family protein PPE26</fullName>
    </submittedName>
</protein>
<dbReference type="EMBL" id="OCTY01000002">
    <property type="protein sequence ID" value="SOJ53463.1"/>
    <property type="molecule type" value="Genomic_DNA"/>
</dbReference>
<evidence type="ECO:0000313" key="4">
    <source>
        <dbReference type="EMBL" id="SOJ53463.1"/>
    </source>
</evidence>
<dbReference type="InterPro" id="IPR022171">
    <property type="entry name" value="PPE_C"/>
</dbReference>
<comment type="similarity">
    <text evidence="1">Belongs to the mycobacterial PPE family.</text>
</comment>
<dbReference type="Pfam" id="PF00823">
    <property type="entry name" value="PPE"/>
    <property type="match status" value="1"/>
</dbReference>
<dbReference type="RefSeq" id="WP_186241706.1">
    <property type="nucleotide sequence ID" value="NZ_OCTY01000002.1"/>
</dbReference>
<evidence type="ECO:0000256" key="1">
    <source>
        <dbReference type="ARBA" id="ARBA00010652"/>
    </source>
</evidence>
<dbReference type="InterPro" id="IPR038332">
    <property type="entry name" value="PPE_sf"/>
</dbReference>
<dbReference type="Proteomes" id="UP000554965">
    <property type="component" value="Unassembled WGS sequence"/>
</dbReference>
<evidence type="ECO:0000259" key="3">
    <source>
        <dbReference type="Pfam" id="PF12484"/>
    </source>
</evidence>